<protein>
    <submittedName>
        <fullName evidence="1">Uncharacterized protein</fullName>
    </submittedName>
</protein>
<organism evidence="1 2">
    <name type="scientific">Nemania bipapillata</name>
    <dbReference type="NCBI Taxonomy" id="110536"/>
    <lineage>
        <taxon>Eukaryota</taxon>
        <taxon>Fungi</taxon>
        <taxon>Dikarya</taxon>
        <taxon>Ascomycota</taxon>
        <taxon>Pezizomycotina</taxon>
        <taxon>Sordariomycetes</taxon>
        <taxon>Xylariomycetidae</taxon>
        <taxon>Xylariales</taxon>
        <taxon>Xylariaceae</taxon>
        <taxon>Nemania</taxon>
    </lineage>
</organism>
<name>A0ACC2J4C5_9PEZI</name>
<sequence length="544" mass="58227">MATLNKPRVSNDHISSYPQLQSVGDDTKEEDVAPPEFKHTWRIWVVFITLAFLAFIAAIDSTIITTALPTVTQKIGGEGLYVWIANSYLFASTIPQPMYAQVANIFGRRNPLFVAIVLFFVGSAIGGSAHNAATLIAGRVVQGLGSAGLYVLPEIVLCDIIPPRSRGPFLSAILSCAALGSTIGPVIGGALAPVDWRWIFYINLPVVSVLFVALVFILRVKYTRSPTWRAALARVDFVGMALFIPSMVALFFGLITGGNQAAGYPWNSPRIIVPLVLGVLGWIAFHIYESTPMCREPSMPPRLFKHRTSAMGYLIIFLASIVFQGISYFLPIYFQAVKGASPLLSGVDYLPFTVGLVPLAGLSGAFLSKTGQYKPVHWAGFALGAVGVGLFSMLNESSSRGSWVGFQLIAAAGSGFIFTVTLPSTLAPLLESDVAVATGTYSFVRTFGLVWGVTISSIVFNNEVDSHLGSISDPSVRKLLSDGAAYTFASGPNSVGSLPEPTKIFVGVSALGFFATFVEKHVPLRKDASSEFGLADSKTTDNQS</sequence>
<accession>A0ACC2J4C5</accession>
<evidence type="ECO:0000313" key="2">
    <source>
        <dbReference type="Proteomes" id="UP001153334"/>
    </source>
</evidence>
<gene>
    <name evidence="1" type="ORF">ONZ43_g1485</name>
</gene>
<evidence type="ECO:0000313" key="1">
    <source>
        <dbReference type="EMBL" id="KAJ8122280.1"/>
    </source>
</evidence>
<proteinExistence type="predicted"/>
<keyword evidence="2" id="KW-1185">Reference proteome</keyword>
<comment type="caution">
    <text evidence="1">The sequence shown here is derived from an EMBL/GenBank/DDBJ whole genome shotgun (WGS) entry which is preliminary data.</text>
</comment>
<dbReference type="Proteomes" id="UP001153334">
    <property type="component" value="Unassembled WGS sequence"/>
</dbReference>
<reference evidence="1" key="1">
    <citation type="submission" date="2022-11" db="EMBL/GenBank/DDBJ databases">
        <title>Genome Sequence of Nemania bipapillata.</title>
        <authorList>
            <person name="Buettner E."/>
        </authorList>
    </citation>
    <scope>NUCLEOTIDE SEQUENCE</scope>
    <source>
        <strain evidence="1">CP14</strain>
    </source>
</reference>
<dbReference type="EMBL" id="JAPESX010000258">
    <property type="protein sequence ID" value="KAJ8122280.1"/>
    <property type="molecule type" value="Genomic_DNA"/>
</dbReference>